<gene>
    <name evidence="2" type="ORF">IQ266_22175</name>
</gene>
<feature type="domain" description="HRDC" evidence="1">
    <location>
        <begin position="220"/>
        <end position="300"/>
    </location>
</feature>
<dbReference type="GO" id="GO:0008408">
    <property type="term" value="F:3'-5' exonuclease activity"/>
    <property type="evidence" value="ECO:0007669"/>
    <property type="project" value="InterPro"/>
</dbReference>
<dbReference type="SMART" id="SM00474">
    <property type="entry name" value="35EXOc"/>
    <property type="match status" value="1"/>
</dbReference>
<dbReference type="CDD" id="cd06142">
    <property type="entry name" value="RNaseD_exo"/>
    <property type="match status" value="1"/>
</dbReference>
<dbReference type="InterPro" id="IPR036397">
    <property type="entry name" value="RNaseH_sf"/>
</dbReference>
<evidence type="ECO:0000313" key="2">
    <source>
        <dbReference type="EMBL" id="MBE9032449.1"/>
    </source>
</evidence>
<dbReference type="InterPro" id="IPR012337">
    <property type="entry name" value="RNaseH-like_sf"/>
</dbReference>
<keyword evidence="3" id="KW-1185">Reference proteome</keyword>
<dbReference type="GO" id="GO:0006139">
    <property type="term" value="P:nucleobase-containing compound metabolic process"/>
    <property type="evidence" value="ECO:0007669"/>
    <property type="project" value="InterPro"/>
</dbReference>
<proteinExistence type="predicted"/>
<dbReference type="PANTHER" id="PTHR47649:SF1">
    <property type="entry name" value="RIBONUCLEASE D"/>
    <property type="match status" value="1"/>
</dbReference>
<dbReference type="GO" id="GO:0003676">
    <property type="term" value="F:nucleic acid binding"/>
    <property type="evidence" value="ECO:0007669"/>
    <property type="project" value="InterPro"/>
</dbReference>
<dbReference type="Pfam" id="PF00570">
    <property type="entry name" value="HRDC"/>
    <property type="match status" value="1"/>
</dbReference>
<organism evidence="2 3">
    <name type="scientific">Romeriopsis navalis LEGE 11480</name>
    <dbReference type="NCBI Taxonomy" id="2777977"/>
    <lineage>
        <taxon>Bacteria</taxon>
        <taxon>Bacillati</taxon>
        <taxon>Cyanobacteriota</taxon>
        <taxon>Cyanophyceae</taxon>
        <taxon>Leptolyngbyales</taxon>
        <taxon>Leptolyngbyaceae</taxon>
        <taxon>Romeriopsis</taxon>
        <taxon>Romeriopsis navalis</taxon>
    </lineage>
</organism>
<evidence type="ECO:0000259" key="1">
    <source>
        <dbReference type="PROSITE" id="PS50967"/>
    </source>
</evidence>
<dbReference type="RefSeq" id="WP_264327266.1">
    <property type="nucleotide sequence ID" value="NZ_JADEXQ010000105.1"/>
</dbReference>
<accession>A0A928Z553</accession>
<dbReference type="SUPFAM" id="SSF47819">
    <property type="entry name" value="HRDC-like"/>
    <property type="match status" value="1"/>
</dbReference>
<dbReference type="InterPro" id="IPR002562">
    <property type="entry name" value="3'-5'_exonuclease_dom"/>
</dbReference>
<reference evidence="2" key="1">
    <citation type="submission" date="2020-10" db="EMBL/GenBank/DDBJ databases">
        <authorList>
            <person name="Castelo-Branco R."/>
            <person name="Eusebio N."/>
            <person name="Adriana R."/>
            <person name="Vieira A."/>
            <person name="Brugerolle De Fraissinette N."/>
            <person name="Rezende De Castro R."/>
            <person name="Schneider M.P."/>
            <person name="Vasconcelos V."/>
            <person name="Leao P.N."/>
        </authorList>
    </citation>
    <scope>NUCLEOTIDE SEQUENCE</scope>
    <source>
        <strain evidence="2">LEGE 11480</strain>
    </source>
</reference>
<dbReference type="EMBL" id="JADEXQ010000105">
    <property type="protein sequence ID" value="MBE9032449.1"/>
    <property type="molecule type" value="Genomic_DNA"/>
</dbReference>
<dbReference type="InterPro" id="IPR044876">
    <property type="entry name" value="HRDC_dom_sf"/>
</dbReference>
<dbReference type="Proteomes" id="UP000625316">
    <property type="component" value="Unassembled WGS sequence"/>
</dbReference>
<dbReference type="Gene3D" id="3.30.420.10">
    <property type="entry name" value="Ribonuclease H-like superfamily/Ribonuclease H"/>
    <property type="match status" value="1"/>
</dbReference>
<dbReference type="PROSITE" id="PS50967">
    <property type="entry name" value="HRDC"/>
    <property type="match status" value="1"/>
</dbReference>
<dbReference type="Gene3D" id="1.10.150.80">
    <property type="entry name" value="HRDC domain"/>
    <property type="match status" value="1"/>
</dbReference>
<dbReference type="GO" id="GO:0000166">
    <property type="term" value="F:nucleotide binding"/>
    <property type="evidence" value="ECO:0007669"/>
    <property type="project" value="InterPro"/>
</dbReference>
<dbReference type="SUPFAM" id="SSF53098">
    <property type="entry name" value="Ribonuclease H-like"/>
    <property type="match status" value="1"/>
</dbReference>
<comment type="caution">
    <text evidence="2">The sequence shown here is derived from an EMBL/GenBank/DDBJ whole genome shotgun (WGS) entry which is preliminary data.</text>
</comment>
<dbReference type="InterPro" id="IPR002121">
    <property type="entry name" value="HRDC_dom"/>
</dbReference>
<dbReference type="InterPro" id="IPR051086">
    <property type="entry name" value="RNase_D-like"/>
</dbReference>
<dbReference type="Pfam" id="PF01612">
    <property type="entry name" value="DNA_pol_A_exo1"/>
    <property type="match status" value="1"/>
</dbReference>
<protein>
    <submittedName>
        <fullName evidence="2">HRDC domain-containing protein</fullName>
    </submittedName>
</protein>
<name>A0A928Z553_9CYAN</name>
<dbReference type="PANTHER" id="PTHR47649">
    <property type="entry name" value="RIBONUCLEASE D"/>
    <property type="match status" value="1"/>
</dbReference>
<dbReference type="AlphaFoldDB" id="A0A928Z553"/>
<sequence>MVQPPRVSQPDAHQYIETAEQLDQFIQDNQNITWLGFDTEFIHEKRFYPQLCLIQVITELGMYILDPLVLPKLDPFLALIENPEILKITHAGENDYRILNSLYGTYPQNLFDTQIAAGFLTHTYPIGFQKLVESEFDVTLNKSFSVTDWQARPMRPQQITYALNDVLYLPELWQRMTAQLKQLDRLHWCQEEVAKFTTTEYYAGDTQLDLFKRTLNTQLTPQERIFLVRLMDWRLEEAKRRNVTQDMVLPKKTMMMVAKGIAQGQSHLRQNRLISDKLIQSYSKLWNQLFKTDMTDDEQALFDQMPQWQEDTPEQVISSEFLYLLVRDRCFKAGMAHTIVLSKSAFRNQNQSLNSGWRKELLGDSLIGWIQSQQQVVFEVQDDCCVVKFMD</sequence>
<dbReference type="InterPro" id="IPR010997">
    <property type="entry name" value="HRDC-like_sf"/>
</dbReference>
<evidence type="ECO:0000313" key="3">
    <source>
        <dbReference type="Proteomes" id="UP000625316"/>
    </source>
</evidence>